<sequence>MLRTKIIFAASALVLVVTLFNLPKIVVENDQSDLAASDPAENSEGARNSDEEANSHTPSIPSDVIDQIVNLRELVKNSVDDKKSAIFADSLAELFSRYQRLDSAAQYSELAASFFPNIKTWEKAGESYYKAYSLTANREKQKVFAEKAKEFFEKVLELEPERYDLEAKVAMTLVTTSAPMQGIMRLREILEKDPDNETAIFNLGTLSMQSGQYDKAVDRFKKLTALDPQNSQALFYLGISYFNMGDKTRAKEQFQKVKKLDNDPAVLATVDSYLKEID</sequence>
<organism evidence="5 6">
    <name type="scientific">Agaribacillus aureus</name>
    <dbReference type="NCBI Taxonomy" id="3051825"/>
    <lineage>
        <taxon>Bacteria</taxon>
        <taxon>Pseudomonadati</taxon>
        <taxon>Bacteroidota</taxon>
        <taxon>Cytophagia</taxon>
        <taxon>Cytophagales</taxon>
        <taxon>Splendidivirgaceae</taxon>
        <taxon>Agaribacillus</taxon>
    </lineage>
</organism>
<accession>A0ABT8LCZ5</accession>
<dbReference type="Proteomes" id="UP001172083">
    <property type="component" value="Unassembled WGS sequence"/>
</dbReference>
<dbReference type="PANTHER" id="PTHR45586:SF1">
    <property type="entry name" value="LIPOPOLYSACCHARIDE ASSEMBLY PROTEIN B"/>
    <property type="match status" value="1"/>
</dbReference>
<evidence type="ECO:0000256" key="4">
    <source>
        <dbReference type="SAM" id="MobiDB-lite"/>
    </source>
</evidence>
<dbReference type="InterPro" id="IPR019734">
    <property type="entry name" value="TPR_rpt"/>
</dbReference>
<gene>
    <name evidence="5" type="ORF">QQ020_26470</name>
</gene>
<evidence type="ECO:0000313" key="6">
    <source>
        <dbReference type="Proteomes" id="UP001172083"/>
    </source>
</evidence>
<keyword evidence="2 3" id="KW-0802">TPR repeat</keyword>
<dbReference type="PROSITE" id="PS50293">
    <property type="entry name" value="TPR_REGION"/>
    <property type="match status" value="1"/>
</dbReference>
<proteinExistence type="predicted"/>
<comment type="caution">
    <text evidence="5">The sequence shown here is derived from an EMBL/GenBank/DDBJ whole genome shotgun (WGS) entry which is preliminary data.</text>
</comment>
<dbReference type="PROSITE" id="PS50005">
    <property type="entry name" value="TPR"/>
    <property type="match status" value="2"/>
</dbReference>
<dbReference type="InterPro" id="IPR051012">
    <property type="entry name" value="CellSynth/LPSAsmb/PSIAsmb"/>
</dbReference>
<dbReference type="SMART" id="SM00028">
    <property type="entry name" value="TPR"/>
    <property type="match status" value="2"/>
</dbReference>
<keyword evidence="6" id="KW-1185">Reference proteome</keyword>
<dbReference type="InterPro" id="IPR011990">
    <property type="entry name" value="TPR-like_helical_dom_sf"/>
</dbReference>
<feature type="region of interest" description="Disordered" evidence="4">
    <location>
        <begin position="33"/>
        <end position="61"/>
    </location>
</feature>
<feature type="repeat" description="TPR" evidence="3">
    <location>
        <begin position="197"/>
        <end position="230"/>
    </location>
</feature>
<dbReference type="RefSeq" id="WP_346760988.1">
    <property type="nucleotide sequence ID" value="NZ_JAUJEB010000007.1"/>
</dbReference>
<dbReference type="Pfam" id="PF14559">
    <property type="entry name" value="TPR_19"/>
    <property type="match status" value="1"/>
</dbReference>
<keyword evidence="1" id="KW-0677">Repeat</keyword>
<protein>
    <submittedName>
        <fullName evidence="5">Tetratricopeptide repeat protein</fullName>
    </submittedName>
</protein>
<evidence type="ECO:0000256" key="1">
    <source>
        <dbReference type="ARBA" id="ARBA00022737"/>
    </source>
</evidence>
<dbReference type="SUPFAM" id="SSF48452">
    <property type="entry name" value="TPR-like"/>
    <property type="match status" value="1"/>
</dbReference>
<dbReference type="Pfam" id="PF13181">
    <property type="entry name" value="TPR_8"/>
    <property type="match status" value="1"/>
</dbReference>
<feature type="repeat" description="TPR" evidence="3">
    <location>
        <begin position="231"/>
        <end position="264"/>
    </location>
</feature>
<evidence type="ECO:0000256" key="3">
    <source>
        <dbReference type="PROSITE-ProRule" id="PRU00339"/>
    </source>
</evidence>
<evidence type="ECO:0000256" key="2">
    <source>
        <dbReference type="ARBA" id="ARBA00022803"/>
    </source>
</evidence>
<dbReference type="EMBL" id="JAUJEB010000007">
    <property type="protein sequence ID" value="MDN5215650.1"/>
    <property type="molecule type" value="Genomic_DNA"/>
</dbReference>
<evidence type="ECO:0000313" key="5">
    <source>
        <dbReference type="EMBL" id="MDN5215650.1"/>
    </source>
</evidence>
<name>A0ABT8LCZ5_9BACT</name>
<dbReference type="PANTHER" id="PTHR45586">
    <property type="entry name" value="TPR REPEAT-CONTAINING PROTEIN PA4667"/>
    <property type="match status" value="1"/>
</dbReference>
<dbReference type="Gene3D" id="1.25.40.10">
    <property type="entry name" value="Tetratricopeptide repeat domain"/>
    <property type="match status" value="1"/>
</dbReference>
<reference evidence="5" key="1">
    <citation type="submission" date="2023-06" db="EMBL/GenBank/DDBJ databases">
        <title>Genomic of Agaribacillus aureum.</title>
        <authorList>
            <person name="Wang G."/>
        </authorList>
    </citation>
    <scope>NUCLEOTIDE SEQUENCE</scope>
    <source>
        <strain evidence="5">BMA12</strain>
    </source>
</reference>